<sequence length="289" mass="32057">MSSATVETIANSDFSPFDDGDLAAYLARIGYPGPVAPDRATLEAIAARHPATIPFENLDPLLDRPVDLSLPSLMAKLVHGGRGGYCFESNGLLLAVLRRIGFTVDGLAARVYWNQPNADTPPRTHMLLRVALADGPVLIDVGFGGAVLTGVLDLVPDVVQQTPHEPFRLLRDRDLWEQQIRIGETWRTTYRFDLTVQEPVDYELANWWTSASPQTHFRQMLIGARSVPGKRITLRNFDFAVHNLGGATERRTLESSAEVCDTLERDFAIAIPDRIALMRRLETLRSANV</sequence>
<reference evidence="3 4" key="1">
    <citation type="submission" date="2018-09" db="EMBL/GenBank/DDBJ databases">
        <authorList>
            <person name="Zhu H."/>
        </authorList>
    </citation>
    <scope>NUCLEOTIDE SEQUENCE [LARGE SCALE GENOMIC DNA]</scope>
    <source>
        <strain evidence="3 4">K2R01-6</strain>
    </source>
</reference>
<dbReference type="GO" id="GO:0016407">
    <property type="term" value="F:acetyltransferase activity"/>
    <property type="evidence" value="ECO:0007669"/>
    <property type="project" value="InterPro"/>
</dbReference>
<dbReference type="Gene3D" id="3.30.2140.10">
    <property type="entry name" value="Arylamine N-acetyltransferase"/>
    <property type="match status" value="1"/>
</dbReference>
<evidence type="ECO:0000256" key="2">
    <source>
        <dbReference type="RuleBase" id="RU003452"/>
    </source>
</evidence>
<comment type="caution">
    <text evidence="3">The sequence shown here is derived from an EMBL/GenBank/DDBJ whole genome shotgun (WGS) entry which is preliminary data.</text>
</comment>
<dbReference type="RefSeq" id="WP_119759545.1">
    <property type="nucleotide sequence ID" value="NZ_QYUM01000002.1"/>
</dbReference>
<proteinExistence type="inferred from homology"/>
<dbReference type="Gene3D" id="2.40.128.150">
    <property type="entry name" value="Cysteine proteinases"/>
    <property type="match status" value="1"/>
</dbReference>
<keyword evidence="3" id="KW-0808">Transferase</keyword>
<name>A0A418WPT9_9SPHN</name>
<evidence type="ECO:0000256" key="1">
    <source>
        <dbReference type="ARBA" id="ARBA00006547"/>
    </source>
</evidence>
<dbReference type="OrthoDB" id="7181050at2"/>
<gene>
    <name evidence="3" type="ORF">D3876_02630</name>
</gene>
<dbReference type="AlphaFoldDB" id="A0A418WPT9"/>
<dbReference type="SUPFAM" id="SSF54001">
    <property type="entry name" value="Cysteine proteinases"/>
    <property type="match status" value="1"/>
</dbReference>
<dbReference type="Pfam" id="PF00797">
    <property type="entry name" value="Acetyltransf_2"/>
    <property type="match status" value="1"/>
</dbReference>
<accession>A0A418WPT9</accession>
<dbReference type="Proteomes" id="UP000286100">
    <property type="component" value="Unassembled WGS sequence"/>
</dbReference>
<evidence type="ECO:0000313" key="3">
    <source>
        <dbReference type="EMBL" id="RJF93267.1"/>
    </source>
</evidence>
<keyword evidence="4" id="KW-1185">Reference proteome</keyword>
<dbReference type="InterPro" id="IPR001447">
    <property type="entry name" value="Arylamine_N-AcTrfase"/>
</dbReference>
<dbReference type="PANTHER" id="PTHR11786">
    <property type="entry name" value="N-HYDROXYARYLAMINE O-ACETYLTRANSFERASE"/>
    <property type="match status" value="1"/>
</dbReference>
<dbReference type="PANTHER" id="PTHR11786:SF0">
    <property type="entry name" value="ARYLAMINE N-ACETYLTRANSFERASE 4-RELATED"/>
    <property type="match status" value="1"/>
</dbReference>
<comment type="similarity">
    <text evidence="1 2">Belongs to the arylamine N-acetyltransferase family.</text>
</comment>
<protein>
    <submittedName>
        <fullName evidence="3">Arylamine N-acetyltransferase</fullName>
    </submittedName>
</protein>
<dbReference type="EMBL" id="QYUM01000002">
    <property type="protein sequence ID" value="RJF93267.1"/>
    <property type="molecule type" value="Genomic_DNA"/>
</dbReference>
<organism evidence="3 4">
    <name type="scientific">Sphingomonas cavernae</name>
    <dbReference type="NCBI Taxonomy" id="2320861"/>
    <lineage>
        <taxon>Bacteria</taxon>
        <taxon>Pseudomonadati</taxon>
        <taxon>Pseudomonadota</taxon>
        <taxon>Alphaproteobacteria</taxon>
        <taxon>Sphingomonadales</taxon>
        <taxon>Sphingomonadaceae</taxon>
        <taxon>Sphingomonas</taxon>
    </lineage>
</organism>
<evidence type="ECO:0000313" key="4">
    <source>
        <dbReference type="Proteomes" id="UP000286100"/>
    </source>
</evidence>
<dbReference type="PRINTS" id="PR01543">
    <property type="entry name" value="ANATRNSFRASE"/>
</dbReference>
<dbReference type="InterPro" id="IPR038765">
    <property type="entry name" value="Papain-like_cys_pep_sf"/>
</dbReference>